<evidence type="ECO:0000313" key="1">
    <source>
        <dbReference type="EMBL" id="CAG4891786.1"/>
    </source>
</evidence>
<reference evidence="1" key="1">
    <citation type="submission" date="2021-04" db="EMBL/GenBank/DDBJ databases">
        <authorList>
            <person name="Vanwijnsberghe S."/>
        </authorList>
    </citation>
    <scope>NUCLEOTIDE SEQUENCE</scope>
    <source>
        <strain evidence="1">LMG 31841</strain>
    </source>
</reference>
<name>A0A9N8RUZ8_9BURK</name>
<protein>
    <submittedName>
        <fullName evidence="1">Uncharacterized protein</fullName>
    </submittedName>
</protein>
<dbReference type="AlphaFoldDB" id="A0A9N8RUZ8"/>
<dbReference type="Proteomes" id="UP000789704">
    <property type="component" value="Unassembled WGS sequence"/>
</dbReference>
<comment type="caution">
    <text evidence="1">The sequence shown here is derived from an EMBL/GenBank/DDBJ whole genome shotgun (WGS) entry which is preliminary data.</text>
</comment>
<keyword evidence="2" id="KW-1185">Reference proteome</keyword>
<gene>
    <name evidence="1" type="ORF">LMG31841_01481</name>
</gene>
<evidence type="ECO:0000313" key="2">
    <source>
        <dbReference type="Proteomes" id="UP000789704"/>
    </source>
</evidence>
<accession>A0A9N8RUZ8</accession>
<organism evidence="1 2">
    <name type="scientific">Paraburkholderia saeva</name>
    <dbReference type="NCBI Taxonomy" id="2777537"/>
    <lineage>
        <taxon>Bacteria</taxon>
        <taxon>Pseudomonadati</taxon>
        <taxon>Pseudomonadota</taxon>
        <taxon>Betaproteobacteria</taxon>
        <taxon>Burkholderiales</taxon>
        <taxon>Burkholderiaceae</taxon>
        <taxon>Paraburkholderia</taxon>
    </lineage>
</organism>
<dbReference type="EMBL" id="CAJQZC010000002">
    <property type="protein sequence ID" value="CAG4891786.1"/>
    <property type="molecule type" value="Genomic_DNA"/>
</dbReference>
<proteinExistence type="predicted"/>
<sequence length="91" mass="9218">MPAILWTAGIQFDRARLIGAPGTGQKPDQTRDVGSLIVVARCASVVPDALPGADDATGPPDGAVSTMDVRTGAATAAENSNAKELVLMVDS</sequence>